<accession>A0ABX4EIT5</accession>
<dbReference type="GeneID" id="72478737"/>
<evidence type="ECO:0000313" key="1">
    <source>
        <dbReference type="EMBL" id="OYP55267.1"/>
    </source>
</evidence>
<evidence type="ECO:0000313" key="2">
    <source>
        <dbReference type="Proteomes" id="UP000216189"/>
    </source>
</evidence>
<name>A0ABX4EIT5_SEGBR</name>
<dbReference type="RefSeq" id="WP_094448468.1">
    <property type="nucleotide sequence ID" value="NZ_CP091795.1"/>
</dbReference>
<sequence>MKKLLLLSLVAFYICVLLLVNSCDKDIEKVPLNIHVQGLVLQTSDDGFTYSGNVPPEGTNFTIKSSKTLSKITVDSVVYLDENGLPQPSGYWGDISISPSGESFLSNIHIRENTSGRNRTITLKYGRANEYCLIHLLQYQ</sequence>
<comment type="caution">
    <text evidence="1">The sequence shown here is derived from an EMBL/GenBank/DDBJ whole genome shotgun (WGS) entry which is preliminary data.</text>
</comment>
<keyword evidence="2" id="KW-1185">Reference proteome</keyword>
<reference evidence="1 2" key="1">
    <citation type="submission" date="2017-08" db="EMBL/GenBank/DDBJ databases">
        <title>Comparative genomics of non-oral Prevotella species.</title>
        <authorList>
            <person name="Accetto T."/>
            <person name="Nograsek B."/>
            <person name="Avgustin G."/>
        </authorList>
    </citation>
    <scope>NUCLEOTIDE SEQUENCE [LARGE SCALE GENOMIC DNA]</scope>
    <source>
        <strain evidence="1 2">TC1-1</strain>
    </source>
</reference>
<dbReference type="Proteomes" id="UP000216189">
    <property type="component" value="Unassembled WGS sequence"/>
</dbReference>
<protein>
    <submittedName>
        <fullName evidence="1">Uncharacterized protein</fullName>
    </submittedName>
</protein>
<gene>
    <name evidence="1" type="ORF">CIK91_07050</name>
</gene>
<dbReference type="EMBL" id="NPJF01000030">
    <property type="protein sequence ID" value="OYP55267.1"/>
    <property type="molecule type" value="Genomic_DNA"/>
</dbReference>
<organism evidence="1 2">
    <name type="scientific">Segatella bryantii</name>
    <name type="common">Prevotella bryantii</name>
    <dbReference type="NCBI Taxonomy" id="77095"/>
    <lineage>
        <taxon>Bacteria</taxon>
        <taxon>Pseudomonadati</taxon>
        <taxon>Bacteroidota</taxon>
        <taxon>Bacteroidia</taxon>
        <taxon>Bacteroidales</taxon>
        <taxon>Prevotellaceae</taxon>
        <taxon>Segatella</taxon>
    </lineage>
</organism>
<proteinExistence type="predicted"/>